<dbReference type="Proteomes" id="UP000250235">
    <property type="component" value="Unassembled WGS sequence"/>
</dbReference>
<accession>A0A2Z7C976</accession>
<reference evidence="2 3" key="1">
    <citation type="journal article" date="2015" name="Proc. Natl. Acad. Sci. U.S.A.">
        <title>The resurrection genome of Boea hygrometrica: A blueprint for survival of dehydration.</title>
        <authorList>
            <person name="Xiao L."/>
            <person name="Yang G."/>
            <person name="Zhang L."/>
            <person name="Yang X."/>
            <person name="Zhao S."/>
            <person name="Ji Z."/>
            <person name="Zhou Q."/>
            <person name="Hu M."/>
            <person name="Wang Y."/>
            <person name="Chen M."/>
            <person name="Xu Y."/>
            <person name="Jin H."/>
            <person name="Xiao X."/>
            <person name="Hu G."/>
            <person name="Bao F."/>
            <person name="Hu Y."/>
            <person name="Wan P."/>
            <person name="Li L."/>
            <person name="Deng X."/>
            <person name="Kuang T."/>
            <person name="Xiang C."/>
            <person name="Zhu J.K."/>
            <person name="Oliver M.J."/>
            <person name="He Y."/>
        </authorList>
    </citation>
    <scope>NUCLEOTIDE SEQUENCE [LARGE SCALE GENOMIC DNA]</scope>
    <source>
        <strain evidence="3">cv. XS01</strain>
    </source>
</reference>
<evidence type="ECO:0000256" key="1">
    <source>
        <dbReference type="SAM" id="Phobius"/>
    </source>
</evidence>
<keyword evidence="1" id="KW-0812">Transmembrane</keyword>
<keyword evidence="1" id="KW-1133">Transmembrane helix</keyword>
<keyword evidence="1" id="KW-0472">Membrane</keyword>
<dbReference type="AlphaFoldDB" id="A0A2Z7C976"/>
<feature type="transmembrane region" description="Helical" evidence="1">
    <location>
        <begin position="12"/>
        <end position="35"/>
    </location>
</feature>
<organism evidence="2 3">
    <name type="scientific">Dorcoceras hygrometricum</name>
    <dbReference type="NCBI Taxonomy" id="472368"/>
    <lineage>
        <taxon>Eukaryota</taxon>
        <taxon>Viridiplantae</taxon>
        <taxon>Streptophyta</taxon>
        <taxon>Embryophyta</taxon>
        <taxon>Tracheophyta</taxon>
        <taxon>Spermatophyta</taxon>
        <taxon>Magnoliopsida</taxon>
        <taxon>eudicotyledons</taxon>
        <taxon>Gunneridae</taxon>
        <taxon>Pentapetalae</taxon>
        <taxon>asterids</taxon>
        <taxon>lamiids</taxon>
        <taxon>Lamiales</taxon>
        <taxon>Gesneriaceae</taxon>
        <taxon>Didymocarpoideae</taxon>
        <taxon>Trichosporeae</taxon>
        <taxon>Loxocarpinae</taxon>
        <taxon>Dorcoceras</taxon>
    </lineage>
</organism>
<proteinExistence type="predicted"/>
<name>A0A2Z7C976_9LAMI</name>
<evidence type="ECO:0000313" key="2">
    <source>
        <dbReference type="EMBL" id="KZV43292.1"/>
    </source>
</evidence>
<evidence type="ECO:0000313" key="3">
    <source>
        <dbReference type="Proteomes" id="UP000250235"/>
    </source>
</evidence>
<protein>
    <submittedName>
        <fullName evidence="2">ATP synthase subunit gamma, mitochondrial-like</fullName>
    </submittedName>
</protein>
<sequence>MLHDLYVNCLDLCLLFEIHACITISNALLFCFLLYHDHGRFMGLGMESWWFYGGSRMSEKGARLAGRAKGRGLMRRATGGVRLPSLHASIVSLQPWLEPWFGLVGPDGPGGGPVDGAPDMGVRTLHKTQIKHANSTAEALKGDEEHDIADFFNRKHPGIHGLAQQQTSNKFGHQCPTSPILPPRKVPLEDLIYTSCTDPITQPAAARTPRLHQPSAVTHLFYAYVRKATNTEFNVVVLGRDLIFGDVPAGYYHRKNHRLNLSAKAKCYRIHLSKRHRLTTANIKFHRLVKQSTVALDWTYCSLHLDLSFLCTTSDSLLIVKRRRSISCASLEKLLIVMTSLLTSSSLIHLVVC</sequence>
<gene>
    <name evidence="2" type="ORF">F511_23302</name>
</gene>
<dbReference type="EMBL" id="KQ998141">
    <property type="protein sequence ID" value="KZV43292.1"/>
    <property type="molecule type" value="Genomic_DNA"/>
</dbReference>
<keyword evidence="3" id="KW-1185">Reference proteome</keyword>